<evidence type="ECO:0000256" key="4">
    <source>
        <dbReference type="ARBA" id="ARBA00029447"/>
    </source>
</evidence>
<keyword evidence="3 5" id="KW-0807">Transducer</keyword>
<evidence type="ECO:0000259" key="8">
    <source>
        <dbReference type="PROSITE" id="PS50885"/>
    </source>
</evidence>
<dbReference type="InterPro" id="IPR024478">
    <property type="entry name" value="HlyB_4HB_MCP"/>
</dbReference>
<dbReference type="GO" id="GO:0004888">
    <property type="term" value="F:transmembrane signaling receptor activity"/>
    <property type="evidence" value="ECO:0007669"/>
    <property type="project" value="TreeGrafter"/>
</dbReference>
<dbReference type="Pfam" id="PF12729">
    <property type="entry name" value="4HB_MCP_1"/>
    <property type="match status" value="1"/>
</dbReference>
<feature type="domain" description="HAMP" evidence="8">
    <location>
        <begin position="620"/>
        <end position="672"/>
    </location>
</feature>
<comment type="subcellular location">
    <subcellularLocation>
        <location evidence="1">Membrane</location>
    </subcellularLocation>
</comment>
<dbReference type="GO" id="GO:0007165">
    <property type="term" value="P:signal transduction"/>
    <property type="evidence" value="ECO:0007669"/>
    <property type="project" value="UniProtKB-KW"/>
</dbReference>
<dbReference type="Proteomes" id="UP000305730">
    <property type="component" value="Unassembled WGS sequence"/>
</dbReference>
<evidence type="ECO:0000256" key="6">
    <source>
        <dbReference type="SAM" id="Phobius"/>
    </source>
</evidence>
<dbReference type="Pfam" id="PF00015">
    <property type="entry name" value="MCPsignal"/>
    <property type="match status" value="1"/>
</dbReference>
<dbReference type="GO" id="GO:0006935">
    <property type="term" value="P:chemotaxis"/>
    <property type="evidence" value="ECO:0007669"/>
    <property type="project" value="UniProtKB-KW"/>
</dbReference>
<dbReference type="RefSeq" id="WP_138597883.1">
    <property type="nucleotide sequence ID" value="NZ_PNCK01000066.1"/>
</dbReference>
<dbReference type="PROSITE" id="PS50111">
    <property type="entry name" value="CHEMOTAXIS_TRANSDUC_2"/>
    <property type="match status" value="1"/>
</dbReference>
<feature type="domain" description="HAMP" evidence="8">
    <location>
        <begin position="209"/>
        <end position="261"/>
    </location>
</feature>
<evidence type="ECO:0000313" key="11">
    <source>
        <dbReference type="Proteomes" id="UP000305730"/>
    </source>
</evidence>
<dbReference type="SMART" id="SM00304">
    <property type="entry name" value="HAMP"/>
    <property type="match status" value="3"/>
</dbReference>
<dbReference type="SUPFAM" id="SSF158472">
    <property type="entry name" value="HAMP domain-like"/>
    <property type="match status" value="1"/>
</dbReference>
<name>A0A5S3XQE5_9GAMM</name>
<evidence type="ECO:0000313" key="9">
    <source>
        <dbReference type="EMBL" id="TMP40851.1"/>
    </source>
</evidence>
<evidence type="ECO:0000313" key="12">
    <source>
        <dbReference type="Proteomes" id="UP000307706"/>
    </source>
</evidence>
<protein>
    <submittedName>
        <fullName evidence="10">Diguanylate cyclase</fullName>
    </submittedName>
</protein>
<evidence type="ECO:0000256" key="5">
    <source>
        <dbReference type="PROSITE-ProRule" id="PRU00284"/>
    </source>
</evidence>
<dbReference type="Pfam" id="PF00672">
    <property type="entry name" value="HAMP"/>
    <property type="match status" value="1"/>
</dbReference>
<dbReference type="Gene3D" id="1.10.287.950">
    <property type="entry name" value="Methyl-accepting chemotaxis protein"/>
    <property type="match status" value="1"/>
</dbReference>
<feature type="transmembrane region" description="Helical" evidence="6">
    <location>
        <begin position="184"/>
        <end position="207"/>
    </location>
</feature>
<keyword evidence="6" id="KW-1133">Transmembrane helix</keyword>
<reference evidence="10" key="3">
    <citation type="submission" date="2019-09" db="EMBL/GenBank/DDBJ databases">
        <title>Co-occurence of chitin degradation, pigmentation and bioactivity in marine Pseudoalteromonas.</title>
        <authorList>
            <person name="Sonnenschein E.C."/>
            <person name="Bech P.K."/>
        </authorList>
    </citation>
    <scope>NUCLEOTIDE SEQUENCE</scope>
    <source>
        <strain evidence="10">S2231</strain>
        <strain evidence="9 11">S2233</strain>
    </source>
</reference>
<dbReference type="EMBL" id="PNCL01000041">
    <property type="protein sequence ID" value="TMP59679.1"/>
    <property type="molecule type" value="Genomic_DNA"/>
</dbReference>
<feature type="domain" description="Methyl-accepting transducer" evidence="7">
    <location>
        <begin position="677"/>
        <end position="906"/>
    </location>
</feature>
<comment type="caution">
    <text evidence="10">The sequence shown here is derived from an EMBL/GenBank/DDBJ whole genome shotgun (WGS) entry which is preliminary data.</text>
</comment>
<dbReference type="InterPro" id="IPR004089">
    <property type="entry name" value="MCPsignal_dom"/>
</dbReference>
<dbReference type="SMART" id="SM00283">
    <property type="entry name" value="MA"/>
    <property type="match status" value="1"/>
</dbReference>
<dbReference type="CDD" id="cd11386">
    <property type="entry name" value="MCP_signal"/>
    <property type="match status" value="1"/>
</dbReference>
<dbReference type="Proteomes" id="UP000307706">
    <property type="component" value="Unassembled WGS sequence"/>
</dbReference>
<evidence type="ECO:0000256" key="1">
    <source>
        <dbReference type="ARBA" id="ARBA00004370"/>
    </source>
</evidence>
<gene>
    <name evidence="10" type="ORF">CWB96_08810</name>
    <name evidence="9" type="ORF">CWB97_16730</name>
</gene>
<sequence length="921" mass="100071">MNSVKAKLMICVITGLSLILIGALMTLFSVKNVAAELDSLIHNELMVRKQIGLMSNQFKTQVQEWKNVLIRGNDPKQYEKYWQRFESNEQEIQKNVSNLLNSTNLHATIAQKLSIFQTEHQSLGALYRNGLKQYDASQFNTQVGDAAVKGIDRTSAALLHDIKHSITKLVDQRSKDLTTKKEQVLIQSFVIMLILASVILVLMTIYIQRLVTRPIRNASMYAEQIASGNLSNDIKGHKKDEIGLLLANLATMQQNLLNMTEDLKQQMALQKVQAQENNRIKQALDNAAAPVMLSSQQGEIIYANQQCRDLFKRYHEQISTVQPEAQINTLLGANTQSLFSKQPCFKKLASSSEQQVDCEITFGSVILSVVAGPVVDSNGATLGVVYEFSDLTEQRYAEIQVGKIIKAASQGQLATRLEANEFTGFMNTLASSINSLLEAIAKPIKQTKDTLNLIAIGQVPDTINGDYSGEFLEINHSLKTATGAINALISDTNMLMEAANRGELSKRADITLHQGDFQSIVKGFNTTLDVIVEPVRLTADYLDQIAKGLLPSNISDNYKGDFLQIRSSLVTSINAIQNMVKDTANLAQAASNGQLDERADNSLHQGEFAAIVGGINLTLDAISEPLNECKTVMFALSEGNLTKSVQGDYQGDFNALKHSVNTSVSNLAKMVSQIRATANTINNSASGIKSGMNDLSERTESQAASIQQTTASMNDITDTVTVNSKDAHSASSLANEADKQAQQGGELVHSTVSAMKEISNSSSEISNIIEVINEIAFQTNLLALNAAVEAARAGESGRGFAVVAAEVRELAQRSANASKEISALLNDSAIKVDHGVQLVTESGQTLSDIVDSIKQLSKFMSNIALASTEQSNGIGQINVAIKQMDNIIQKNTSLVESANSSSNSLSHQANELNRFMSGFEV</sequence>
<dbReference type="PROSITE" id="PS50885">
    <property type="entry name" value="HAMP"/>
    <property type="match status" value="2"/>
</dbReference>
<dbReference type="SUPFAM" id="SSF58104">
    <property type="entry name" value="Methyl-accepting chemotaxis protein (MCP) signaling domain"/>
    <property type="match status" value="1"/>
</dbReference>
<comment type="similarity">
    <text evidence="4">Belongs to the methyl-accepting chemotaxis (MCP) protein family.</text>
</comment>
<dbReference type="OrthoDB" id="1884279at2"/>
<evidence type="ECO:0000313" key="10">
    <source>
        <dbReference type="EMBL" id="TMP59679.1"/>
    </source>
</evidence>
<evidence type="ECO:0000256" key="2">
    <source>
        <dbReference type="ARBA" id="ARBA00022481"/>
    </source>
</evidence>
<proteinExistence type="inferred from homology"/>
<keyword evidence="2" id="KW-0488">Methylation</keyword>
<keyword evidence="11" id="KW-1185">Reference proteome</keyword>
<dbReference type="Gene3D" id="6.10.340.10">
    <property type="match status" value="1"/>
</dbReference>
<dbReference type="AlphaFoldDB" id="A0A5S3XQE5"/>
<dbReference type="PANTHER" id="PTHR43531:SF14">
    <property type="entry name" value="METHYL-ACCEPTING CHEMOTAXIS PROTEIN I-RELATED"/>
    <property type="match status" value="1"/>
</dbReference>
<dbReference type="EMBL" id="PNCK01000066">
    <property type="protein sequence ID" value="TMP40851.1"/>
    <property type="molecule type" value="Genomic_DNA"/>
</dbReference>
<feature type="transmembrane region" description="Helical" evidence="6">
    <location>
        <begin position="6"/>
        <end position="30"/>
    </location>
</feature>
<dbReference type="FunFam" id="1.10.287.950:FF:000001">
    <property type="entry name" value="Methyl-accepting chemotaxis sensory transducer"/>
    <property type="match status" value="1"/>
</dbReference>
<dbReference type="Gene3D" id="3.30.450.20">
    <property type="entry name" value="PAS domain"/>
    <property type="match status" value="1"/>
</dbReference>
<dbReference type="InterPro" id="IPR051310">
    <property type="entry name" value="MCP_chemotaxis"/>
</dbReference>
<reference evidence="12" key="2">
    <citation type="submission" date="2019-06" db="EMBL/GenBank/DDBJ databases">
        <title>Co-occurence of chitin degradation, pigmentation and bioactivity in marine Pseudoalteromonas.</title>
        <authorList>
            <person name="Sonnenschein E.C."/>
            <person name="Bech P.K."/>
        </authorList>
    </citation>
    <scope>NUCLEOTIDE SEQUENCE [LARGE SCALE GENOMIC DNA]</scope>
    <source>
        <strain evidence="12">S2231</strain>
    </source>
</reference>
<keyword evidence="6" id="KW-0472">Membrane</keyword>
<dbReference type="GO" id="GO:0005886">
    <property type="term" value="C:plasma membrane"/>
    <property type="evidence" value="ECO:0007669"/>
    <property type="project" value="TreeGrafter"/>
</dbReference>
<dbReference type="Pfam" id="PF18947">
    <property type="entry name" value="HAMP_2"/>
    <property type="match status" value="3"/>
</dbReference>
<keyword evidence="6" id="KW-0812">Transmembrane</keyword>
<organism evidence="10 12">
    <name type="scientific">Pseudoalteromonas citrea</name>
    <dbReference type="NCBI Taxonomy" id="43655"/>
    <lineage>
        <taxon>Bacteria</taxon>
        <taxon>Pseudomonadati</taxon>
        <taxon>Pseudomonadota</taxon>
        <taxon>Gammaproteobacteria</taxon>
        <taxon>Alteromonadales</taxon>
        <taxon>Pseudoalteromonadaceae</taxon>
        <taxon>Pseudoalteromonas</taxon>
    </lineage>
</organism>
<dbReference type="Gene3D" id="1.20.120.1530">
    <property type="match status" value="2"/>
</dbReference>
<dbReference type="InterPro" id="IPR003660">
    <property type="entry name" value="HAMP_dom"/>
</dbReference>
<evidence type="ECO:0000256" key="3">
    <source>
        <dbReference type="ARBA" id="ARBA00023224"/>
    </source>
</evidence>
<dbReference type="PANTHER" id="PTHR43531">
    <property type="entry name" value="PROTEIN ICFG"/>
    <property type="match status" value="1"/>
</dbReference>
<accession>A0A5S3XQE5</accession>
<evidence type="ECO:0000259" key="7">
    <source>
        <dbReference type="PROSITE" id="PS50111"/>
    </source>
</evidence>
<reference evidence="11 12" key="1">
    <citation type="submission" date="2017-12" db="EMBL/GenBank/DDBJ databases">
        <authorList>
            <person name="Paulsen S."/>
            <person name="Gram L.K."/>
        </authorList>
    </citation>
    <scope>NUCLEOTIDE SEQUENCE [LARGE SCALE GENOMIC DNA]</scope>
    <source>
        <strain evidence="10 12">S2231</strain>
        <strain evidence="9 11">S2233</strain>
    </source>
</reference>
<dbReference type="CDD" id="cd06225">
    <property type="entry name" value="HAMP"/>
    <property type="match status" value="1"/>
</dbReference>